<feature type="domain" description="HTH araC/xylS-type" evidence="9">
    <location>
        <begin position="411"/>
        <end position="509"/>
    </location>
</feature>
<keyword evidence="2" id="KW-0963">Cytoplasm</keyword>
<keyword evidence="5" id="KW-0805">Transcription regulation</keyword>
<comment type="subcellular location">
    <subcellularLocation>
        <location evidence="1">Cytoplasm</location>
    </subcellularLocation>
</comment>
<dbReference type="SUPFAM" id="SSF52172">
    <property type="entry name" value="CheY-like"/>
    <property type="match status" value="1"/>
</dbReference>
<keyword evidence="7" id="KW-0804">Transcription</keyword>
<evidence type="ECO:0000256" key="4">
    <source>
        <dbReference type="ARBA" id="ARBA00023012"/>
    </source>
</evidence>
<dbReference type="GO" id="GO:0043565">
    <property type="term" value="F:sequence-specific DNA binding"/>
    <property type="evidence" value="ECO:0007669"/>
    <property type="project" value="InterPro"/>
</dbReference>
<dbReference type="InterPro" id="IPR020449">
    <property type="entry name" value="Tscrpt_reg_AraC-type_HTH"/>
</dbReference>
<name>A0A398CDA2_9BACL</name>
<dbReference type="InterPro" id="IPR001789">
    <property type="entry name" value="Sig_transdc_resp-reg_receiver"/>
</dbReference>
<keyword evidence="3 8" id="KW-0597">Phosphoprotein</keyword>
<evidence type="ECO:0000256" key="5">
    <source>
        <dbReference type="ARBA" id="ARBA00023015"/>
    </source>
</evidence>
<dbReference type="Proteomes" id="UP000266340">
    <property type="component" value="Unassembled WGS sequence"/>
</dbReference>
<dbReference type="PROSITE" id="PS01124">
    <property type="entry name" value="HTH_ARAC_FAMILY_2"/>
    <property type="match status" value="1"/>
</dbReference>
<evidence type="ECO:0000256" key="3">
    <source>
        <dbReference type="ARBA" id="ARBA00022553"/>
    </source>
</evidence>
<dbReference type="InterPro" id="IPR011006">
    <property type="entry name" value="CheY-like_superfamily"/>
</dbReference>
<dbReference type="SMART" id="SM00448">
    <property type="entry name" value="REC"/>
    <property type="match status" value="1"/>
</dbReference>
<dbReference type="Pfam" id="PF17853">
    <property type="entry name" value="GGDEF_2"/>
    <property type="match status" value="1"/>
</dbReference>
<dbReference type="GO" id="GO:0000160">
    <property type="term" value="P:phosphorelay signal transduction system"/>
    <property type="evidence" value="ECO:0007669"/>
    <property type="project" value="UniProtKB-KW"/>
</dbReference>
<accession>A0A398CDA2</accession>
<dbReference type="PANTHER" id="PTHR42713">
    <property type="entry name" value="HISTIDINE KINASE-RELATED"/>
    <property type="match status" value="1"/>
</dbReference>
<dbReference type="SMART" id="SM00342">
    <property type="entry name" value="HTH_ARAC"/>
    <property type="match status" value="1"/>
</dbReference>
<evidence type="ECO:0000256" key="6">
    <source>
        <dbReference type="ARBA" id="ARBA00023125"/>
    </source>
</evidence>
<evidence type="ECO:0000313" key="12">
    <source>
        <dbReference type="Proteomes" id="UP000266340"/>
    </source>
</evidence>
<evidence type="ECO:0000313" key="11">
    <source>
        <dbReference type="EMBL" id="RIE00680.1"/>
    </source>
</evidence>
<dbReference type="PANTHER" id="PTHR42713:SF3">
    <property type="entry name" value="TRANSCRIPTIONAL REGULATORY PROTEIN HPTR"/>
    <property type="match status" value="1"/>
</dbReference>
<evidence type="ECO:0000256" key="1">
    <source>
        <dbReference type="ARBA" id="ARBA00004496"/>
    </source>
</evidence>
<dbReference type="GO" id="GO:0005737">
    <property type="term" value="C:cytoplasm"/>
    <property type="evidence" value="ECO:0007669"/>
    <property type="project" value="UniProtKB-SubCell"/>
</dbReference>
<evidence type="ECO:0000256" key="2">
    <source>
        <dbReference type="ARBA" id="ARBA00022490"/>
    </source>
</evidence>
<dbReference type="PRINTS" id="PR00032">
    <property type="entry name" value="HTHARAC"/>
</dbReference>
<dbReference type="CDD" id="cd17536">
    <property type="entry name" value="REC_YesN-like"/>
    <property type="match status" value="1"/>
</dbReference>
<dbReference type="OrthoDB" id="342399at2"/>
<gene>
    <name evidence="11" type="ORF">D3H35_27360</name>
</gene>
<keyword evidence="4" id="KW-0902">Two-component regulatory system</keyword>
<feature type="modified residue" description="4-aspartylphosphate" evidence="8">
    <location>
        <position position="55"/>
    </location>
</feature>
<dbReference type="InterPro" id="IPR051552">
    <property type="entry name" value="HptR"/>
</dbReference>
<evidence type="ECO:0000259" key="9">
    <source>
        <dbReference type="PROSITE" id="PS01124"/>
    </source>
</evidence>
<dbReference type="InterPro" id="IPR018060">
    <property type="entry name" value="HTH_AraC"/>
</dbReference>
<dbReference type="AlphaFoldDB" id="A0A398CDA2"/>
<dbReference type="Gene3D" id="3.40.50.2300">
    <property type="match status" value="1"/>
</dbReference>
<dbReference type="SUPFAM" id="SSF46689">
    <property type="entry name" value="Homeodomain-like"/>
    <property type="match status" value="1"/>
</dbReference>
<protein>
    <submittedName>
        <fullName evidence="11">DNA-binding response regulator</fullName>
    </submittedName>
</protein>
<proteinExistence type="predicted"/>
<dbReference type="InterPro" id="IPR009057">
    <property type="entry name" value="Homeodomain-like_sf"/>
</dbReference>
<comment type="caution">
    <text evidence="11">The sequence shown here is derived from an EMBL/GenBank/DDBJ whole genome shotgun (WGS) entry which is preliminary data.</text>
</comment>
<evidence type="ECO:0000256" key="7">
    <source>
        <dbReference type="ARBA" id="ARBA00023163"/>
    </source>
</evidence>
<dbReference type="PROSITE" id="PS50110">
    <property type="entry name" value="RESPONSE_REGULATORY"/>
    <property type="match status" value="1"/>
</dbReference>
<dbReference type="InterPro" id="IPR041522">
    <property type="entry name" value="CdaR_GGDEF"/>
</dbReference>
<keyword evidence="12" id="KW-1185">Reference proteome</keyword>
<dbReference type="Pfam" id="PF00072">
    <property type="entry name" value="Response_reg"/>
    <property type="match status" value="1"/>
</dbReference>
<dbReference type="EMBL" id="QXJM01000049">
    <property type="protein sequence ID" value="RIE00680.1"/>
    <property type="molecule type" value="Genomic_DNA"/>
</dbReference>
<reference evidence="11 12" key="1">
    <citation type="submission" date="2018-09" db="EMBL/GenBank/DDBJ databases">
        <title>Cohnella cavernae sp. nov., isolated from a karst cave.</title>
        <authorList>
            <person name="Zhu H."/>
        </authorList>
    </citation>
    <scope>NUCLEOTIDE SEQUENCE [LARGE SCALE GENOMIC DNA]</scope>
    <source>
        <strain evidence="11 12">K2E09-144</strain>
    </source>
</reference>
<keyword evidence="6 11" id="KW-0238">DNA-binding</keyword>
<evidence type="ECO:0000256" key="8">
    <source>
        <dbReference type="PROSITE-ProRule" id="PRU00169"/>
    </source>
</evidence>
<dbReference type="Pfam" id="PF12833">
    <property type="entry name" value="HTH_18"/>
    <property type="match status" value="1"/>
</dbReference>
<feature type="domain" description="Response regulatory" evidence="10">
    <location>
        <begin position="3"/>
        <end position="120"/>
    </location>
</feature>
<dbReference type="RefSeq" id="WP_119152294.1">
    <property type="nucleotide sequence ID" value="NZ_JBHSOV010000047.1"/>
</dbReference>
<dbReference type="GO" id="GO:0003700">
    <property type="term" value="F:DNA-binding transcription factor activity"/>
    <property type="evidence" value="ECO:0007669"/>
    <property type="project" value="InterPro"/>
</dbReference>
<dbReference type="Gene3D" id="1.10.10.60">
    <property type="entry name" value="Homeodomain-like"/>
    <property type="match status" value="2"/>
</dbReference>
<organism evidence="11 12">
    <name type="scientific">Cohnella faecalis</name>
    <dbReference type="NCBI Taxonomy" id="2315694"/>
    <lineage>
        <taxon>Bacteria</taxon>
        <taxon>Bacillati</taxon>
        <taxon>Bacillota</taxon>
        <taxon>Bacilli</taxon>
        <taxon>Bacillales</taxon>
        <taxon>Paenibacillaceae</taxon>
        <taxon>Cohnella</taxon>
    </lineage>
</organism>
<sequence>MYKVFLVDDEPFISEGLCDAIDWSSYGLEITGRAENGLQALERLKEVPADILITDISMPVMNGLELIRAVRETRPDMKIIILSGYNDFHYLKEGMARGIENYLLKPINIEELTETLRNTVERLNTAVEPAFGYTEDEIGLLKDNILYRWMTGTIAPAELEERTRFLNIRLEGAYVQAALLRTDKEQCESANRAIKRFVRRMSDAVAFADMSNDLVVAVMAESSEACKRKAIELLTSLRQELPEIAFSRISLGTSERMDGGEQLSYERARRAQEYFLLLDRSEIAEYETLLLKPEEESAQLQVDWAEFGKLILAKDAEGLCARIDEEFDRAQTRERTTPELLRGLAIEMTIRLKMELDAIKPSESSAGGVFKAVFGKVAGATDREKLVAAVKETAVMITDALTRDDKSPVVKQILNHIHECYQEDMSLKSLGFQYKIHPGYLGKLFHKETNDTFTEYINKFRIEKAKELLKETPLKVHEIAKQVGYWETGYFHKQFKKYVGISPNDYRGLL</sequence>
<evidence type="ECO:0000259" key="10">
    <source>
        <dbReference type="PROSITE" id="PS50110"/>
    </source>
</evidence>